<evidence type="ECO:0000313" key="2">
    <source>
        <dbReference type="EMBL" id="KAF7115337.1"/>
    </source>
</evidence>
<dbReference type="PANTHER" id="PTHR31669">
    <property type="entry name" value="PROTEIN FAR1-RELATED SEQUENCE 10-RELATED"/>
    <property type="match status" value="1"/>
</dbReference>
<keyword evidence="3" id="KW-1185">Reference proteome</keyword>
<comment type="similarity">
    <text evidence="1">Belongs to the FHY3/FAR1 family.</text>
</comment>
<protein>
    <recommendedName>
        <fullName evidence="1">Protein FAR1-RELATED SEQUENCE</fullName>
    </recommendedName>
</protein>
<dbReference type="OrthoDB" id="1572185at2759"/>
<reference evidence="2" key="1">
    <citation type="submission" date="2019-11" db="EMBL/GenBank/DDBJ databases">
        <authorList>
            <person name="Liu Y."/>
            <person name="Hou J."/>
            <person name="Li T.-Q."/>
            <person name="Guan C.-H."/>
            <person name="Wu X."/>
            <person name="Wu H.-Z."/>
            <person name="Ling F."/>
            <person name="Zhang R."/>
            <person name="Shi X.-G."/>
            <person name="Ren J.-P."/>
            <person name="Chen E.-F."/>
            <person name="Sun J.-M."/>
        </authorList>
    </citation>
    <scope>NUCLEOTIDE SEQUENCE</scope>
    <source>
        <strain evidence="2">Adult_tree_wgs_1</strain>
        <tissue evidence="2">Leaves</tissue>
    </source>
</reference>
<dbReference type="AlphaFoldDB" id="A0A834L2U6"/>
<sequence length="301" mass="35582">MTSSQRSESDHAFFKRYVSKNNSLLEFVTRFDRALSNLRHNELNLDHKDVNEKPVLKTSWLMEKRMSELYTRTIYYKFQEEIHQKDAYVFMKTDEDEHRCLWNVQRAEIEGSRFCEILIMALPDEYILRRWTVAAKARRVLDDLGGERGKEICDNSMLMRRHHVFQLFLNVVDDTLLTEDETQVLEEALESVRKRVALMKISREDGEGSGIRVPISLESQLTYKEPLQVRAKGCGQSHDKRNYPKLLNMYMYASKSSQDVRLNDEDDDGDDTMKIISVWMEKQLVTRRGHAEMEMEKKVRQ</sequence>
<dbReference type="GO" id="GO:0008270">
    <property type="term" value="F:zinc ion binding"/>
    <property type="evidence" value="ECO:0007669"/>
    <property type="project" value="UniProtKB-UniRule"/>
</dbReference>
<comment type="caution">
    <text evidence="2">The sequence shown here is derived from an EMBL/GenBank/DDBJ whole genome shotgun (WGS) entry which is preliminary data.</text>
</comment>
<keyword evidence="1" id="KW-0479">Metal-binding</keyword>
<comment type="subcellular location">
    <subcellularLocation>
        <location evidence="1">Nucleus</location>
    </subcellularLocation>
</comment>
<dbReference type="EMBL" id="WJXA01000152">
    <property type="protein sequence ID" value="KAF7115337.1"/>
    <property type="molecule type" value="Genomic_DNA"/>
</dbReference>
<dbReference type="PANTHER" id="PTHR31669:SF302">
    <property type="entry name" value="PROTEIN FAR1-RELATED SEQUENCE"/>
    <property type="match status" value="1"/>
</dbReference>
<dbReference type="GO" id="GO:0005634">
    <property type="term" value="C:nucleus"/>
    <property type="evidence" value="ECO:0007669"/>
    <property type="project" value="UniProtKB-SubCell"/>
</dbReference>
<keyword evidence="1" id="KW-0862">Zinc</keyword>
<proteinExistence type="inferred from homology"/>
<comment type="function">
    <text evidence="1">Putative transcription activator involved in regulating light control of development.</text>
</comment>
<gene>
    <name evidence="2" type="ORF">RHSIM_RhsimUnG0059000</name>
</gene>
<keyword evidence="1" id="KW-0539">Nucleus</keyword>
<evidence type="ECO:0000313" key="3">
    <source>
        <dbReference type="Proteomes" id="UP000626092"/>
    </source>
</evidence>
<evidence type="ECO:0000256" key="1">
    <source>
        <dbReference type="RuleBase" id="RU367018"/>
    </source>
</evidence>
<dbReference type="InterPro" id="IPR031052">
    <property type="entry name" value="FHY3/FAR1"/>
</dbReference>
<dbReference type="GO" id="GO:0006355">
    <property type="term" value="P:regulation of DNA-templated transcription"/>
    <property type="evidence" value="ECO:0007669"/>
    <property type="project" value="UniProtKB-UniRule"/>
</dbReference>
<name>A0A834L2U6_RHOSS</name>
<accession>A0A834L2U6</accession>
<dbReference type="Proteomes" id="UP000626092">
    <property type="component" value="Unassembled WGS sequence"/>
</dbReference>
<keyword evidence="1" id="KW-0863">Zinc-finger</keyword>
<organism evidence="2 3">
    <name type="scientific">Rhododendron simsii</name>
    <name type="common">Sims's rhododendron</name>
    <dbReference type="NCBI Taxonomy" id="118357"/>
    <lineage>
        <taxon>Eukaryota</taxon>
        <taxon>Viridiplantae</taxon>
        <taxon>Streptophyta</taxon>
        <taxon>Embryophyta</taxon>
        <taxon>Tracheophyta</taxon>
        <taxon>Spermatophyta</taxon>
        <taxon>Magnoliopsida</taxon>
        <taxon>eudicotyledons</taxon>
        <taxon>Gunneridae</taxon>
        <taxon>Pentapetalae</taxon>
        <taxon>asterids</taxon>
        <taxon>Ericales</taxon>
        <taxon>Ericaceae</taxon>
        <taxon>Ericoideae</taxon>
        <taxon>Rhodoreae</taxon>
        <taxon>Rhododendron</taxon>
    </lineage>
</organism>